<feature type="region of interest" description="Disordered" evidence="3">
    <location>
        <begin position="185"/>
        <end position="237"/>
    </location>
</feature>
<dbReference type="PANTHER" id="PTHR21549">
    <property type="entry name" value="MUTATED IN BLADDER CANCER 1"/>
    <property type="match status" value="1"/>
</dbReference>
<dbReference type="Proteomes" id="UP001165080">
    <property type="component" value="Unassembled WGS sequence"/>
</dbReference>
<name>A0A9W6BVX6_9CHLO</name>
<sequence>MAGVQAFHNDIPVLDIAPDQAKREARQWLSTYQHLRARTQAVAAEIGSAPTCEALKGKDTSAAAAAASDSALRRLQSEVWTQVDAARLSVHRVNELLAHARPGPAAPVEELAVAIDAAERALAAVRAQQVASLEQLYQQEAHLEAEIADIGARLDADLQADAERAVTTAAAAAAAAAGTGTAAAASFGAGRPASAGPRRPTSRARDRRPSTGGDGGGGSSGPGGRSGGGGGRGGGLAPEVEEYEEFMAEHGPTGGWDPEDHEEFIAILRSCDGDYSHAVAIVLERAIGYSRSEVMAHARWNMELLELEAAKRAALERWRRERQQARAALGAQQALLHSDTAERAQRERQRDQRGREEEAHVGALKKAMAERWRAERAERQRAEAERQRAAAEATAAARRSELEQRQAANKLRLHMAKEAKERQRREEQRRAAAEAAVKAALSAPTPQQLARVAERSAATFQRRQSLLAGQEAQRGRRERVQQQLLDKVHVDVPADPRRLLKGTAAHMQRVQALQAEELKARDSGFILHVSSRVTPTWRAGLQGG</sequence>
<keyword evidence="1 2" id="KW-0175">Coiled coil</keyword>
<evidence type="ECO:0000313" key="4">
    <source>
        <dbReference type="EMBL" id="GLC59486.1"/>
    </source>
</evidence>
<feature type="compositionally biased region" description="Basic and acidic residues" evidence="3">
    <location>
        <begin position="339"/>
        <end position="360"/>
    </location>
</feature>
<comment type="caution">
    <text evidence="4">The sequence shown here is derived from an EMBL/GenBank/DDBJ whole genome shotgun (WGS) entry which is preliminary data.</text>
</comment>
<feature type="compositionally biased region" description="Basic and acidic residues" evidence="3">
    <location>
        <begin position="367"/>
        <end position="389"/>
    </location>
</feature>
<dbReference type="InterPro" id="IPR039902">
    <property type="entry name" value="CCDC148/CCDC112"/>
</dbReference>
<dbReference type="PANTHER" id="PTHR21549:SF0">
    <property type="entry name" value="COILED-COIL DOMAIN-CONTAINING PROTEIN 112"/>
    <property type="match status" value="1"/>
</dbReference>
<feature type="coiled-coil region" evidence="2">
    <location>
        <begin position="108"/>
        <end position="153"/>
    </location>
</feature>
<reference evidence="4 5" key="1">
    <citation type="journal article" date="2023" name="Commun. Biol.">
        <title>Reorganization of the ancestral sex-determining regions during the evolution of trioecy in Pleodorina starrii.</title>
        <authorList>
            <person name="Takahashi K."/>
            <person name="Suzuki S."/>
            <person name="Kawai-Toyooka H."/>
            <person name="Yamamoto K."/>
            <person name="Hamaji T."/>
            <person name="Ootsuki R."/>
            <person name="Yamaguchi H."/>
            <person name="Kawachi M."/>
            <person name="Higashiyama T."/>
            <person name="Nozaki H."/>
        </authorList>
    </citation>
    <scope>NUCLEOTIDE SEQUENCE [LARGE SCALE GENOMIC DNA]</scope>
    <source>
        <strain evidence="4 5">NIES-4479</strain>
    </source>
</reference>
<feature type="compositionally biased region" description="Gly residues" evidence="3">
    <location>
        <begin position="212"/>
        <end position="236"/>
    </location>
</feature>
<feature type="region of interest" description="Disordered" evidence="3">
    <location>
        <begin position="329"/>
        <end position="404"/>
    </location>
</feature>
<gene>
    <name evidence="4" type="primary">PLEST005393</name>
    <name evidence="4" type="ORF">PLESTB_001492500</name>
</gene>
<organism evidence="4 5">
    <name type="scientific">Pleodorina starrii</name>
    <dbReference type="NCBI Taxonomy" id="330485"/>
    <lineage>
        <taxon>Eukaryota</taxon>
        <taxon>Viridiplantae</taxon>
        <taxon>Chlorophyta</taxon>
        <taxon>core chlorophytes</taxon>
        <taxon>Chlorophyceae</taxon>
        <taxon>CS clade</taxon>
        <taxon>Chlamydomonadales</taxon>
        <taxon>Volvocaceae</taxon>
        <taxon>Pleodorina</taxon>
    </lineage>
</organism>
<evidence type="ECO:0000256" key="1">
    <source>
        <dbReference type="ARBA" id="ARBA00023054"/>
    </source>
</evidence>
<accession>A0A9W6BVX6</accession>
<protein>
    <submittedName>
        <fullName evidence="4">Uncharacterized protein</fullName>
    </submittedName>
</protein>
<keyword evidence="5" id="KW-1185">Reference proteome</keyword>
<dbReference type="EMBL" id="BRXU01000028">
    <property type="protein sequence ID" value="GLC59486.1"/>
    <property type="molecule type" value="Genomic_DNA"/>
</dbReference>
<evidence type="ECO:0000256" key="3">
    <source>
        <dbReference type="SAM" id="MobiDB-lite"/>
    </source>
</evidence>
<evidence type="ECO:0000313" key="5">
    <source>
        <dbReference type="Proteomes" id="UP001165080"/>
    </source>
</evidence>
<feature type="compositionally biased region" description="Low complexity" evidence="3">
    <location>
        <begin position="185"/>
        <end position="199"/>
    </location>
</feature>
<proteinExistence type="predicted"/>
<dbReference type="AlphaFoldDB" id="A0A9W6BVX6"/>
<evidence type="ECO:0000256" key="2">
    <source>
        <dbReference type="SAM" id="Coils"/>
    </source>
</evidence>